<organism evidence="2 3">
    <name type="scientific">Pelagomonas calceolata</name>
    <dbReference type="NCBI Taxonomy" id="35677"/>
    <lineage>
        <taxon>Eukaryota</taxon>
        <taxon>Sar</taxon>
        <taxon>Stramenopiles</taxon>
        <taxon>Ochrophyta</taxon>
        <taxon>Pelagophyceae</taxon>
        <taxon>Pelagomonadales</taxon>
        <taxon>Pelagomonadaceae</taxon>
        <taxon>Pelagomonas</taxon>
    </lineage>
</organism>
<sequence>MSTDVPAAINRMSPNYERHGVGLTLESYQTYSTYYDSGVGTGVGTDTAIGHRRGGYHTRTRTHYSLVVRDGEPVATGQVLGVAPPVNAVVVGASAPPAPSGFCTQCGAPMKSDARFCGSCGAAR</sequence>
<gene>
    <name evidence="2" type="ORF">PECAL_2P31530</name>
</gene>
<feature type="domain" description="Zinc-ribbon" evidence="1">
    <location>
        <begin position="102"/>
        <end position="122"/>
    </location>
</feature>
<dbReference type="Proteomes" id="UP000789595">
    <property type="component" value="Unassembled WGS sequence"/>
</dbReference>
<comment type="caution">
    <text evidence="2">The sequence shown here is derived from an EMBL/GenBank/DDBJ whole genome shotgun (WGS) entry which is preliminary data.</text>
</comment>
<dbReference type="Pfam" id="PF13240">
    <property type="entry name" value="Zn_Ribbon_1"/>
    <property type="match status" value="1"/>
</dbReference>
<dbReference type="EMBL" id="CAKKNE010000002">
    <property type="protein sequence ID" value="CAH0370005.1"/>
    <property type="molecule type" value="Genomic_DNA"/>
</dbReference>
<proteinExistence type="predicted"/>
<evidence type="ECO:0000313" key="2">
    <source>
        <dbReference type="EMBL" id="CAH0370005.1"/>
    </source>
</evidence>
<reference evidence="2" key="1">
    <citation type="submission" date="2021-11" db="EMBL/GenBank/DDBJ databases">
        <authorList>
            <consortium name="Genoscope - CEA"/>
            <person name="William W."/>
        </authorList>
    </citation>
    <scope>NUCLEOTIDE SEQUENCE</scope>
</reference>
<accession>A0A8J2WII7</accession>
<evidence type="ECO:0000313" key="3">
    <source>
        <dbReference type="Proteomes" id="UP000789595"/>
    </source>
</evidence>
<dbReference type="AlphaFoldDB" id="A0A8J2WII7"/>
<dbReference type="InterPro" id="IPR026870">
    <property type="entry name" value="Zinc_ribbon_dom"/>
</dbReference>
<evidence type="ECO:0000259" key="1">
    <source>
        <dbReference type="Pfam" id="PF13240"/>
    </source>
</evidence>
<name>A0A8J2WII7_9STRA</name>
<protein>
    <recommendedName>
        <fullName evidence="1">Zinc-ribbon domain-containing protein</fullName>
    </recommendedName>
</protein>
<keyword evidence="3" id="KW-1185">Reference proteome</keyword>